<protein>
    <recommendedName>
        <fullName evidence="4">DUF4306 domain-containing protein</fullName>
    </recommendedName>
</protein>
<keyword evidence="1" id="KW-0812">Transmembrane</keyword>
<dbReference type="Proteomes" id="UP000741863">
    <property type="component" value="Unassembled WGS sequence"/>
</dbReference>
<dbReference type="RefSeq" id="WP_204698019.1">
    <property type="nucleotide sequence ID" value="NZ_JAFBEC010000007.1"/>
</dbReference>
<evidence type="ECO:0000313" key="2">
    <source>
        <dbReference type="EMBL" id="MBM7633389.1"/>
    </source>
</evidence>
<comment type="caution">
    <text evidence="2">The sequence shown here is derived from an EMBL/GenBank/DDBJ whole genome shotgun (WGS) entry which is preliminary data.</text>
</comment>
<evidence type="ECO:0000256" key="1">
    <source>
        <dbReference type="SAM" id="Phobius"/>
    </source>
</evidence>
<proteinExistence type="predicted"/>
<evidence type="ECO:0008006" key="4">
    <source>
        <dbReference type="Google" id="ProtNLM"/>
    </source>
</evidence>
<keyword evidence="1" id="KW-1133">Transmembrane helix</keyword>
<feature type="transmembrane region" description="Helical" evidence="1">
    <location>
        <begin position="7"/>
        <end position="27"/>
    </location>
</feature>
<gene>
    <name evidence="2" type="ORF">JOD17_002483</name>
</gene>
<keyword evidence="1" id="KW-0472">Membrane</keyword>
<reference evidence="2 3" key="1">
    <citation type="submission" date="2021-01" db="EMBL/GenBank/DDBJ databases">
        <title>Genomic Encyclopedia of Type Strains, Phase IV (KMG-IV): sequencing the most valuable type-strain genomes for metagenomic binning, comparative biology and taxonomic classification.</title>
        <authorList>
            <person name="Goeker M."/>
        </authorList>
    </citation>
    <scope>NUCLEOTIDE SEQUENCE [LARGE SCALE GENOMIC DNA]</scope>
    <source>
        <strain evidence="2 3">DSM 25540</strain>
    </source>
</reference>
<organism evidence="2 3">
    <name type="scientific">Geomicrobium sediminis</name>
    <dbReference type="NCBI Taxonomy" id="1347788"/>
    <lineage>
        <taxon>Bacteria</taxon>
        <taxon>Bacillati</taxon>
        <taxon>Bacillota</taxon>
        <taxon>Bacilli</taxon>
        <taxon>Bacillales</taxon>
        <taxon>Geomicrobium</taxon>
    </lineage>
</organism>
<name>A0ABS2PDI7_9BACL</name>
<accession>A0ABS2PDI7</accession>
<keyword evidence="3" id="KW-1185">Reference proteome</keyword>
<sequence length="93" mass="10364">MKKKKDFCQYVFIRGSLLVVFGSVIIFQSGRFGTFLGDYWLRFQAGGSAPSADYAFVTENFVRSIANVGVVLFTIGLLSLFATLIFQKYQADA</sequence>
<dbReference type="EMBL" id="JAFBEC010000007">
    <property type="protein sequence ID" value="MBM7633389.1"/>
    <property type="molecule type" value="Genomic_DNA"/>
</dbReference>
<feature type="transmembrane region" description="Helical" evidence="1">
    <location>
        <begin position="65"/>
        <end position="86"/>
    </location>
</feature>
<evidence type="ECO:0000313" key="3">
    <source>
        <dbReference type="Proteomes" id="UP000741863"/>
    </source>
</evidence>